<keyword evidence="8" id="KW-1032">Host cell membrane</keyword>
<dbReference type="GeneID" id="41701979"/>
<proteinExistence type="inferred from homology"/>
<accession>A0A2P1JHG7</accession>
<dbReference type="EMBL" id="MG452759">
    <property type="protein sequence ID" value="AVN97896.1"/>
    <property type="molecule type" value="Genomic_DNA"/>
</dbReference>
<comment type="subcellular location">
    <subcellularLocation>
        <location evidence="3">Host cell membrane</location>
        <topology evidence="3">Peripheral membrane protein</topology>
        <orientation evidence="3">Cytoplasmic side</orientation>
    </subcellularLocation>
    <subcellularLocation>
        <location evidence="2">Host endoplasmic reticulum membrane</location>
        <topology evidence="2">Peripheral membrane protein</topology>
        <orientation evidence="2">Cytoplasmic side</orientation>
    </subcellularLocation>
    <subcellularLocation>
        <location evidence="1">Host microsome membrane</location>
        <topology evidence="1">Peripheral membrane protein</topology>
        <orientation evidence="1">Cytoplasmic side</orientation>
    </subcellularLocation>
</comment>
<evidence type="ECO:0000256" key="15">
    <source>
        <dbReference type="ARBA" id="ARBA00023184"/>
    </source>
</evidence>
<dbReference type="Pfam" id="PF00845">
    <property type="entry name" value="Gemini_BL1"/>
    <property type="match status" value="1"/>
</dbReference>
<dbReference type="Proteomes" id="UP000289905">
    <property type="component" value="Segment"/>
</dbReference>
<evidence type="ECO:0000256" key="12">
    <source>
        <dbReference type="ARBA" id="ARBA00023031"/>
    </source>
</evidence>
<evidence type="ECO:0000256" key="8">
    <source>
        <dbReference type="ARBA" id="ARBA00022511"/>
    </source>
</evidence>
<keyword evidence="12" id="KW-0916">Viral movement protein</keyword>
<keyword evidence="11" id="KW-1043">Host membrane</keyword>
<dbReference type="GO" id="GO:0044167">
    <property type="term" value="C:host cell endoplasmic reticulum membrane"/>
    <property type="evidence" value="ECO:0007669"/>
    <property type="project" value="UniProtKB-SubCell"/>
</dbReference>
<dbReference type="GO" id="GO:0046740">
    <property type="term" value="P:transport of virus in host, cell to cell"/>
    <property type="evidence" value="ECO:0007669"/>
    <property type="project" value="UniProtKB-KW"/>
</dbReference>
<evidence type="ECO:0000313" key="18">
    <source>
        <dbReference type="Proteomes" id="UP000289905"/>
    </source>
</evidence>
<keyword evidence="14" id="KW-0472">Membrane</keyword>
<dbReference type="InterPro" id="IPR000211">
    <property type="entry name" value="Gemini_BL"/>
</dbReference>
<evidence type="ECO:0000256" key="4">
    <source>
        <dbReference type="ARBA" id="ARBA00008510"/>
    </source>
</evidence>
<evidence type="ECO:0000256" key="1">
    <source>
        <dbReference type="ARBA" id="ARBA00004327"/>
    </source>
</evidence>
<keyword evidence="13" id="KW-0238">DNA-binding</keyword>
<dbReference type="RefSeq" id="YP_009553591.1">
    <property type="nucleotide sequence ID" value="NC_040817.1"/>
</dbReference>
<dbReference type="GO" id="GO:0020002">
    <property type="term" value="C:host cell plasma membrane"/>
    <property type="evidence" value="ECO:0007669"/>
    <property type="project" value="UniProtKB-SubCell"/>
</dbReference>
<dbReference type="KEGG" id="vg:41701979"/>
<keyword evidence="18" id="KW-1185">Reference proteome</keyword>
<comment type="subunit">
    <text evidence="5">Binds to dimeric supercoiled plasmid DNA.</text>
</comment>
<sequence>MSDVGNGGDVFNVNAYHSTKRVEYPLSNEWVKIKLAFPSMKDVSWSKFRGHCMKIDHCQIDYAPQVPINASGSVIIVLNDTRMLLDEQLQAEYTFPLRCPITLNYYASSYFSLQDPVPWECFYKVENSSVKTGLHFAQFKARVKLSTAKKSSSILFRPPSVTINSKEFSMDHVDFRHVAVKKPERFLCRSSSMIVSRPRIMIEPGESWATKSMLSGEDDDGSMLGLNHGPYKRLESLGPDAIDPGPSASQVGLSPTNFVIEPKELASIVADAVAVGSQVAKSNEAGPSDYNTRKRV</sequence>
<evidence type="ECO:0000256" key="9">
    <source>
        <dbReference type="ARBA" id="ARBA00022553"/>
    </source>
</evidence>
<evidence type="ECO:0000256" key="6">
    <source>
        <dbReference type="ARBA" id="ARBA00022021"/>
    </source>
</evidence>
<evidence type="ECO:0000256" key="2">
    <source>
        <dbReference type="ARBA" id="ARBA00004461"/>
    </source>
</evidence>
<dbReference type="GO" id="GO:0003677">
    <property type="term" value="F:DNA binding"/>
    <property type="evidence" value="ECO:0007669"/>
    <property type="project" value="UniProtKB-KW"/>
</dbReference>
<keyword evidence="9" id="KW-0597">Phosphoprotein</keyword>
<keyword evidence="10" id="KW-1044">Host microsome</keyword>
<name>A0A2P1JHG7_9GEMI</name>
<evidence type="ECO:0000256" key="16">
    <source>
        <dbReference type="ARBA" id="ARBA00032400"/>
    </source>
</evidence>
<reference evidence="17" key="1">
    <citation type="journal article" date="2018" name="Arch. Virol.">
        <title>Discovery of a novel geminivirus associated with camellia chlorotic dwarf disease.</title>
        <authorList>
            <person name="Zhang S."/>
            <person name="Shen P."/>
            <person name="Li M."/>
            <person name="Tian X."/>
            <person name="Zhou C."/>
            <person name="Cao M."/>
        </authorList>
    </citation>
    <scope>NUCLEOTIDE SEQUENCE [LARGE SCALE GENOMIC DNA]</scope>
    <source>
        <strain evidence="17">Ca-1</strain>
    </source>
</reference>
<organism evidence="17">
    <name type="scientific">Camellia chlorotic dwarf-associated virus</name>
    <dbReference type="NCBI Taxonomy" id="2122733"/>
    <lineage>
        <taxon>Viruses</taxon>
        <taxon>Monodnaviria</taxon>
        <taxon>Shotokuvirae</taxon>
        <taxon>Cressdnaviricota</taxon>
        <taxon>Repensiviricetes</taxon>
        <taxon>Geplafuvirales</taxon>
        <taxon>Geminiviridae</taxon>
        <taxon>Citlodavirus</taxon>
        <taxon>Citlodavirus camelliae</taxon>
    </lineage>
</organism>
<evidence type="ECO:0000256" key="14">
    <source>
        <dbReference type="ARBA" id="ARBA00023136"/>
    </source>
</evidence>
<evidence type="ECO:0000256" key="10">
    <source>
        <dbReference type="ARBA" id="ARBA00022742"/>
    </source>
</evidence>
<dbReference type="OrthoDB" id="11948at10239"/>
<comment type="similarity">
    <text evidence="4">Belongs to the begomovirus movement protein BC1 family.</text>
</comment>
<evidence type="ECO:0000256" key="11">
    <source>
        <dbReference type="ARBA" id="ARBA00022870"/>
    </source>
</evidence>
<evidence type="ECO:0000256" key="13">
    <source>
        <dbReference type="ARBA" id="ARBA00023125"/>
    </source>
</evidence>
<evidence type="ECO:0000256" key="5">
    <source>
        <dbReference type="ARBA" id="ARBA00011843"/>
    </source>
</evidence>
<evidence type="ECO:0000313" key="17">
    <source>
        <dbReference type="EMBL" id="AVN97896.1"/>
    </source>
</evidence>
<keyword evidence="15" id="KW-1038">Host endoplasmic reticulum</keyword>
<evidence type="ECO:0000256" key="3">
    <source>
        <dbReference type="ARBA" id="ARBA00004501"/>
    </source>
</evidence>
<keyword evidence="7" id="KW-0813">Transport</keyword>
<protein>
    <recommendedName>
        <fullName evidence="6">Movement protein BC1</fullName>
    </recommendedName>
    <alternativeName>
        <fullName evidence="16">Movement protein BL1</fullName>
    </alternativeName>
</protein>
<evidence type="ECO:0000256" key="7">
    <source>
        <dbReference type="ARBA" id="ARBA00022448"/>
    </source>
</evidence>